<keyword evidence="2" id="KW-0732">Signal</keyword>
<name>A0ABP0C0R2_9PEZI</name>
<accession>A0ABP0C0R2</accession>
<comment type="caution">
    <text evidence="3">The sequence shown here is derived from an EMBL/GenBank/DDBJ whole genome shotgun (WGS) entry which is preliminary data.</text>
</comment>
<feature type="chain" id="PRO_5045674989" description="CBM-cenC domain-containing protein" evidence="2">
    <location>
        <begin position="20"/>
        <end position="738"/>
    </location>
</feature>
<reference evidence="3 4" key="1">
    <citation type="submission" date="2024-01" db="EMBL/GenBank/DDBJ databases">
        <authorList>
            <person name="Allen C."/>
            <person name="Tagirdzhanova G."/>
        </authorList>
    </citation>
    <scope>NUCLEOTIDE SEQUENCE [LARGE SCALE GENOMIC DNA]</scope>
</reference>
<evidence type="ECO:0008006" key="5">
    <source>
        <dbReference type="Google" id="ProtNLM"/>
    </source>
</evidence>
<organism evidence="3 4">
    <name type="scientific">Sporothrix eucalyptigena</name>
    <dbReference type="NCBI Taxonomy" id="1812306"/>
    <lineage>
        <taxon>Eukaryota</taxon>
        <taxon>Fungi</taxon>
        <taxon>Dikarya</taxon>
        <taxon>Ascomycota</taxon>
        <taxon>Pezizomycotina</taxon>
        <taxon>Sordariomycetes</taxon>
        <taxon>Sordariomycetidae</taxon>
        <taxon>Ophiostomatales</taxon>
        <taxon>Ophiostomataceae</taxon>
        <taxon>Sporothrix</taxon>
    </lineage>
</organism>
<protein>
    <recommendedName>
        <fullName evidence="5">CBM-cenC domain-containing protein</fullName>
    </recommendedName>
</protein>
<dbReference type="SUPFAM" id="SSF49785">
    <property type="entry name" value="Galactose-binding domain-like"/>
    <property type="match status" value="1"/>
</dbReference>
<feature type="region of interest" description="Disordered" evidence="1">
    <location>
        <begin position="530"/>
        <end position="549"/>
    </location>
</feature>
<keyword evidence="4" id="KW-1185">Reference proteome</keyword>
<feature type="signal peptide" evidence="2">
    <location>
        <begin position="1"/>
        <end position="19"/>
    </location>
</feature>
<gene>
    <name evidence="3" type="ORF">SEUCBS140593_005825</name>
</gene>
<evidence type="ECO:0000256" key="1">
    <source>
        <dbReference type="SAM" id="MobiDB-lite"/>
    </source>
</evidence>
<feature type="region of interest" description="Disordered" evidence="1">
    <location>
        <begin position="221"/>
        <end position="251"/>
    </location>
</feature>
<dbReference type="Proteomes" id="UP001642482">
    <property type="component" value="Unassembled WGS sequence"/>
</dbReference>
<feature type="compositionally biased region" description="Low complexity" evidence="1">
    <location>
        <begin position="25"/>
        <end position="35"/>
    </location>
</feature>
<feature type="region of interest" description="Disordered" evidence="1">
    <location>
        <begin position="25"/>
        <end position="45"/>
    </location>
</feature>
<evidence type="ECO:0000313" key="4">
    <source>
        <dbReference type="Proteomes" id="UP001642482"/>
    </source>
</evidence>
<evidence type="ECO:0000313" key="3">
    <source>
        <dbReference type="EMBL" id="CAK7225211.1"/>
    </source>
</evidence>
<feature type="compositionally biased region" description="Pro residues" evidence="1">
    <location>
        <begin position="36"/>
        <end position="45"/>
    </location>
</feature>
<proteinExistence type="predicted"/>
<dbReference type="Gene3D" id="2.60.120.260">
    <property type="entry name" value="Galactose-binding domain-like"/>
    <property type="match status" value="3"/>
</dbReference>
<feature type="compositionally biased region" description="Low complexity" evidence="1">
    <location>
        <begin position="234"/>
        <end position="251"/>
    </location>
</feature>
<dbReference type="EMBL" id="CAWUHD010000059">
    <property type="protein sequence ID" value="CAK7225211.1"/>
    <property type="molecule type" value="Genomic_DNA"/>
</dbReference>
<dbReference type="InterPro" id="IPR008979">
    <property type="entry name" value="Galactose-bd-like_sf"/>
</dbReference>
<sequence length="738" mass="74932">MRLLQALALGLTSATTAVASRCKPSAPSSVSSVSPSPSPSTPATPPRCVVNVVQNGYFDGGSLDGWSVSGGVAGSTSCGQYASCAQLDTLGTGYATISQTVPNTGIGNSYTFTFIVRAVSALNGGTLTCQINDGSNGLSWSWTAAEIYVGNYAYQMKTFIATTTNTSHHDPLSRTLHTGGLLLATSAVAAVAKPCIPSRPQMFSTLTVSSTSSLTSSSTSFSSFRPQSQDSGPASSSVSSSSSSASSSASSSVLSPVCTSVSSSSSISSSSISSSSSFLSSSSAAPSALCNVNRVQNSDFSSGFDNWSYRTLGDGTTTVTSDCGAFACCAQLTTSITASSGASIVQQITQTGVGQSYQFSFYYRGFSGMSADAALKCQIGSASGANAIEIFELNIPQDGLWDKESISGAYWDGAFTNLNETFGGIDGELQITCTFTSSSGAGEIYIGDIRPASSSSASSSSSSLLASASSTSSSSVVAVSSSSSAEFSSSSPSASSSSHSSSLVSSSLSSSPSSVSSSLSSLIILSSSSSHISSSSPAPSSSSSPSSSSISSSSSAAPSAACTNVLADGYFTNGLTGWTFQDSGSGAQEATSCAPEYTTCAIISVQDNTSGVTITQDFSLVAGVDYTFNVDYLLTATSNLPTVASFLCYINYVGPTKRSLTPTGIHFGWTAHSDGSGTTFTSSSIDKRTSNPFTNYQSTFTGVTGELQLECTFSGTEPCEVSLGDVVIEPTRCQPFQE</sequence>
<evidence type="ECO:0000256" key="2">
    <source>
        <dbReference type="SAM" id="SignalP"/>
    </source>
</evidence>